<accession>X1IDK1</accession>
<comment type="caution">
    <text evidence="1">The sequence shown here is derived from an EMBL/GenBank/DDBJ whole genome shotgun (WGS) entry which is preliminary data.</text>
</comment>
<organism evidence="1">
    <name type="scientific">marine sediment metagenome</name>
    <dbReference type="NCBI Taxonomy" id="412755"/>
    <lineage>
        <taxon>unclassified sequences</taxon>
        <taxon>metagenomes</taxon>
        <taxon>ecological metagenomes</taxon>
    </lineage>
</organism>
<name>X1IDK1_9ZZZZ</name>
<evidence type="ECO:0000313" key="1">
    <source>
        <dbReference type="EMBL" id="GAH64189.1"/>
    </source>
</evidence>
<dbReference type="AlphaFoldDB" id="X1IDK1"/>
<proteinExistence type="predicted"/>
<dbReference type="EMBL" id="BARU01033153">
    <property type="protein sequence ID" value="GAH64189.1"/>
    <property type="molecule type" value="Genomic_DNA"/>
</dbReference>
<protein>
    <submittedName>
        <fullName evidence="1">Uncharacterized protein</fullName>
    </submittedName>
</protein>
<feature type="non-terminal residue" evidence="1">
    <location>
        <position position="1"/>
    </location>
</feature>
<gene>
    <name evidence="1" type="ORF">S03H2_52200</name>
</gene>
<sequence length="78" mass="8756">SLIECIERGANHVFQIGGIGTCRASCYGPVQRVITEELGYKVKYTNIDYHKPLDMLRDLQMSALNTNLMKLLGQIEAI</sequence>
<reference evidence="1" key="1">
    <citation type="journal article" date="2014" name="Front. Microbiol.">
        <title>High frequency of phylogenetically diverse reductive dehalogenase-homologous genes in deep subseafloor sedimentary metagenomes.</title>
        <authorList>
            <person name="Kawai M."/>
            <person name="Futagami T."/>
            <person name="Toyoda A."/>
            <person name="Takaki Y."/>
            <person name="Nishi S."/>
            <person name="Hori S."/>
            <person name="Arai W."/>
            <person name="Tsubouchi T."/>
            <person name="Morono Y."/>
            <person name="Uchiyama I."/>
            <person name="Ito T."/>
            <person name="Fujiyama A."/>
            <person name="Inagaki F."/>
            <person name="Takami H."/>
        </authorList>
    </citation>
    <scope>NUCLEOTIDE SEQUENCE</scope>
    <source>
        <strain evidence="1">Expedition CK06-06</strain>
    </source>
</reference>